<feature type="chain" id="PRO_5017787670" description="Fungal N-terminal domain-containing protein" evidence="4">
    <location>
        <begin position="20"/>
        <end position="1386"/>
    </location>
</feature>
<dbReference type="InterPro" id="IPR011990">
    <property type="entry name" value="TPR-like_helical_dom_sf"/>
</dbReference>
<keyword evidence="4" id="KW-0732">Signal</keyword>
<evidence type="ECO:0000256" key="4">
    <source>
        <dbReference type="SAM" id="SignalP"/>
    </source>
</evidence>
<dbReference type="Proteomes" id="UP000258309">
    <property type="component" value="Unassembled WGS sequence"/>
</dbReference>
<comment type="caution">
    <text evidence="5">The sequence shown here is derived from an EMBL/GenBank/DDBJ whole genome shotgun (WGS) entry which is preliminary data.</text>
</comment>
<feature type="non-terminal residue" evidence="5">
    <location>
        <position position="1"/>
    </location>
</feature>
<evidence type="ECO:0000256" key="1">
    <source>
        <dbReference type="ARBA" id="ARBA00022737"/>
    </source>
</evidence>
<keyword evidence="2" id="KW-0802">TPR repeat</keyword>
<dbReference type="OrthoDB" id="3555571at2759"/>
<keyword evidence="6" id="KW-1185">Reference proteome</keyword>
<proteinExistence type="predicted"/>
<feature type="region of interest" description="Disordered" evidence="3">
    <location>
        <begin position="280"/>
        <end position="316"/>
    </location>
</feature>
<organism evidence="5 6">
    <name type="scientific">Scytalidium lignicola</name>
    <name type="common">Hyphomycete</name>
    <dbReference type="NCBI Taxonomy" id="5539"/>
    <lineage>
        <taxon>Eukaryota</taxon>
        <taxon>Fungi</taxon>
        <taxon>Dikarya</taxon>
        <taxon>Ascomycota</taxon>
        <taxon>Pezizomycotina</taxon>
        <taxon>Leotiomycetes</taxon>
        <taxon>Leotiomycetes incertae sedis</taxon>
        <taxon>Scytalidium</taxon>
    </lineage>
</organism>
<evidence type="ECO:0000313" key="5">
    <source>
        <dbReference type="EMBL" id="RFU24420.1"/>
    </source>
</evidence>
<reference evidence="5 6" key="1">
    <citation type="submission" date="2018-05" db="EMBL/GenBank/DDBJ databases">
        <title>Draft genome sequence of Scytalidium lignicola DSM 105466, a ubiquitous saprotrophic fungus.</title>
        <authorList>
            <person name="Buettner E."/>
            <person name="Gebauer A.M."/>
            <person name="Hofrichter M."/>
            <person name="Liers C."/>
            <person name="Kellner H."/>
        </authorList>
    </citation>
    <scope>NUCLEOTIDE SEQUENCE [LARGE SCALE GENOMIC DNA]</scope>
    <source>
        <strain evidence="5 6">DSM 105466</strain>
    </source>
</reference>
<feature type="non-terminal residue" evidence="5">
    <location>
        <position position="1386"/>
    </location>
</feature>
<feature type="signal peptide" evidence="4">
    <location>
        <begin position="1"/>
        <end position="19"/>
    </location>
</feature>
<sequence length="1386" mass="155733">MADLGLAIIGVASTAAALAKQLLDVYQSAKESYTDAWALANHLQLLQSILQEIEKTFTSTRRIWSDDAMTTIEELLTASRAIFVRLDKVLNPYNSSEAGTNKTSLVSRFKWHFKKEEVRSLTAQLDSIKSTMQLMLSVILLGDRMDRDDGLSLALQARLYMASQLVAGERASLANLLLVEEYIAVTTGAENGIAQGSAIAQGTMITQGPMTRQLQQINRDGRIFEWLNSIVGLSQDGGLPFDTQSRFSSKSRVVLTDEQRSIAGAACNDVENLLEKWTTLSESQSKRSEREWEEEQVPRQSLTHRPSSHIIGTSASNGDLQQFAADGNVRNDVFEPEQIHAHSRAIENNRDDDDKTVRDFTGHEETHIPHVESVASTTIVEDWIIDQASEEGDPNFRSQIRDQLQQIPYHRGPFSEISILEPSGSQAPSEISTISSIGTSSDPKRIRKLIKLGRNLFKLKKFTEALTLYREAYQEKKELGEEDAEMLEIEFQLGVIFGELNKYPEAEKLLQRVLKKQKRRQAGAAMHLTEHYLGRVLARQCKWKEAFTIYTPLWQIRKVALEDADKSAINLALKTGCEYGNVVLETEMYDEALGIAQLIYPLAKERFGKSDIKVTIRSGLDLARSYVGVGSLPEARKLISEIYDVVLESYGSESLFLTDCSHELAMVACKEGKYEEAESLARRALDLRRRRQGRRNIYTLESAHRLALILQLAGKLANSKAVLEEYQQISKKLLGKVHPITIKLTLQLAKILEEEENTRGALSILSSAYDDVSASKDTPKQEMLSVAIPLGQLILKDTERLTEKKYWDLRRNKTLQATKIYSFIYSTQKEYSGPRSEISLETGHQYGVLCIGIGQYDKAEAVLKEVWENKGIVFGKSDPRSIASGMKLGQVFLCQRKHEQALQTFEPLFDTCGALTCLSQSEQNIKSAELLGLVELSRARSWDQVNHGWMLMENSLEARKQLSGPTPSTLLSSIEWAFTQGARDPDDKKHALGIVAGFNASLIAFIRKDRPCGNDILAQIIQSKVQRFGYSSTIRVFTYAQAALLFFQQERKECVYVLRRFFNELRREFGSSFGATRRAGQFLSLALIIDSLLTSNTVSGAVDKLVDKMVLVEDVQPIIIPTCVSIAILLAKEHMESLAKPLLQWVYKTFKRQHGLFSSEALTILAIMHVISIRKTYQRAKGVPKSDYSFQDIGAQIHGADYMWNPMINRISRSVSKLSQNPEGHKFFARFIANGLARATLWEKFDEYLASLEINRIIQESVHTNGFGEEILFNLRQNPSYRVGRAETIYEDSDSDDGREIEIDDAASIDFGGILDSIDSQPLRSLGASLVDLTMKDENGDEVVGRISHLQDELINEIINEADIKNARENVDEFEKEAGLQLYEGD</sequence>
<dbReference type="EMBL" id="NCSJ02000450">
    <property type="protein sequence ID" value="RFU24420.1"/>
    <property type="molecule type" value="Genomic_DNA"/>
</dbReference>
<name>A0A3E2GTK7_SCYLI</name>
<accession>A0A3E2GTK7</accession>
<feature type="compositionally biased region" description="Polar residues" evidence="3">
    <location>
        <begin position="298"/>
        <end position="316"/>
    </location>
</feature>
<gene>
    <name evidence="5" type="ORF">B7463_g11922</name>
</gene>
<keyword evidence="1" id="KW-0677">Repeat</keyword>
<evidence type="ECO:0008006" key="7">
    <source>
        <dbReference type="Google" id="ProtNLM"/>
    </source>
</evidence>
<dbReference type="InterPro" id="IPR019734">
    <property type="entry name" value="TPR_rpt"/>
</dbReference>
<dbReference type="Pfam" id="PF13424">
    <property type="entry name" value="TPR_12"/>
    <property type="match status" value="2"/>
</dbReference>
<dbReference type="SUPFAM" id="SSF48452">
    <property type="entry name" value="TPR-like"/>
    <property type="match status" value="2"/>
</dbReference>
<dbReference type="Gene3D" id="1.25.40.10">
    <property type="entry name" value="Tetratricopeptide repeat domain"/>
    <property type="match status" value="3"/>
</dbReference>
<evidence type="ECO:0000313" key="6">
    <source>
        <dbReference type="Proteomes" id="UP000258309"/>
    </source>
</evidence>
<evidence type="ECO:0000256" key="2">
    <source>
        <dbReference type="ARBA" id="ARBA00022803"/>
    </source>
</evidence>
<protein>
    <recommendedName>
        <fullName evidence="7">Fungal N-terminal domain-containing protein</fullName>
    </recommendedName>
</protein>
<evidence type="ECO:0000256" key="3">
    <source>
        <dbReference type="SAM" id="MobiDB-lite"/>
    </source>
</evidence>
<dbReference type="PANTHER" id="PTHR45641">
    <property type="entry name" value="TETRATRICOPEPTIDE REPEAT PROTEIN (AFU_ORTHOLOGUE AFUA_6G03870)"/>
    <property type="match status" value="1"/>
</dbReference>
<dbReference type="SMART" id="SM00028">
    <property type="entry name" value="TPR"/>
    <property type="match status" value="3"/>
</dbReference>